<accession>A0ABQ6BE05</accession>
<gene>
    <name evidence="1" type="ORF">GCM10007857_83720</name>
</gene>
<comment type="caution">
    <text evidence="1">The sequence shown here is derived from an EMBL/GenBank/DDBJ whole genome shotgun (WGS) entry which is preliminary data.</text>
</comment>
<reference evidence="2" key="1">
    <citation type="journal article" date="2019" name="Int. J. Syst. Evol. Microbiol.">
        <title>The Global Catalogue of Microorganisms (GCM) 10K type strain sequencing project: providing services to taxonomists for standard genome sequencing and annotation.</title>
        <authorList>
            <consortium name="The Broad Institute Genomics Platform"/>
            <consortium name="The Broad Institute Genome Sequencing Center for Infectious Disease"/>
            <person name="Wu L."/>
            <person name="Ma J."/>
        </authorList>
    </citation>
    <scope>NUCLEOTIDE SEQUENCE [LARGE SCALE GENOMIC DNA]</scope>
    <source>
        <strain evidence="2">NBRC 102520</strain>
    </source>
</reference>
<protein>
    <submittedName>
        <fullName evidence="1">Uncharacterized protein</fullName>
    </submittedName>
</protein>
<dbReference type="Proteomes" id="UP001156905">
    <property type="component" value="Unassembled WGS sequence"/>
</dbReference>
<organism evidence="1 2">
    <name type="scientific">Bradyrhizobium iriomotense</name>
    <dbReference type="NCBI Taxonomy" id="441950"/>
    <lineage>
        <taxon>Bacteria</taxon>
        <taxon>Pseudomonadati</taxon>
        <taxon>Pseudomonadota</taxon>
        <taxon>Alphaproteobacteria</taxon>
        <taxon>Hyphomicrobiales</taxon>
        <taxon>Nitrobacteraceae</taxon>
        <taxon>Bradyrhizobium</taxon>
    </lineage>
</organism>
<proteinExistence type="predicted"/>
<name>A0ABQ6BE05_9BRAD</name>
<dbReference type="EMBL" id="BSOW01000052">
    <property type="protein sequence ID" value="GLR91654.1"/>
    <property type="molecule type" value="Genomic_DNA"/>
</dbReference>
<keyword evidence="2" id="KW-1185">Reference proteome</keyword>
<evidence type="ECO:0000313" key="2">
    <source>
        <dbReference type="Proteomes" id="UP001156905"/>
    </source>
</evidence>
<sequence>MEKTLMPICCEMIGFAAHRLMEVERLTPGRLRREESRAVVQRDGYRAGAVELRIPKLRK</sequence>
<evidence type="ECO:0000313" key="1">
    <source>
        <dbReference type="EMBL" id="GLR91654.1"/>
    </source>
</evidence>